<evidence type="ECO:0000256" key="5">
    <source>
        <dbReference type="ARBA" id="ARBA00022723"/>
    </source>
</evidence>
<evidence type="ECO:0000313" key="11">
    <source>
        <dbReference type="EMBL" id="MDT2602028.1"/>
    </source>
</evidence>
<dbReference type="EC" id="3.4.11.4" evidence="9"/>
<evidence type="ECO:0000259" key="10">
    <source>
        <dbReference type="Pfam" id="PF07687"/>
    </source>
</evidence>
<keyword evidence="7 9" id="KW-0862">Zinc</keyword>
<dbReference type="InterPro" id="IPR001261">
    <property type="entry name" value="ArgE/DapE_CS"/>
</dbReference>
<keyword evidence="5 9" id="KW-0479">Metal-binding</keyword>
<feature type="binding site" evidence="9">
    <location>
        <position position="143"/>
    </location>
    <ligand>
        <name>Zn(2+)</name>
        <dbReference type="ChEBI" id="CHEBI:29105"/>
        <label>2</label>
    </ligand>
</feature>
<keyword evidence="6 9" id="KW-0378">Hydrolase</keyword>
<dbReference type="NCBIfam" id="TIGR01882">
    <property type="entry name" value="peptidase-T"/>
    <property type="match status" value="1"/>
</dbReference>
<comment type="caution">
    <text evidence="11">The sequence shown here is derived from an EMBL/GenBank/DDBJ whole genome shotgun (WGS) entry which is preliminary data.</text>
</comment>
<dbReference type="InterPro" id="IPR036264">
    <property type="entry name" value="Bact_exopeptidase_dim_dom"/>
</dbReference>
<dbReference type="Pfam" id="PF07687">
    <property type="entry name" value="M20_dimer"/>
    <property type="match status" value="1"/>
</dbReference>
<evidence type="ECO:0000256" key="1">
    <source>
        <dbReference type="ARBA" id="ARBA00000870"/>
    </source>
</evidence>
<dbReference type="PANTHER" id="PTHR42994:SF1">
    <property type="entry name" value="PEPTIDASE T"/>
    <property type="match status" value="1"/>
</dbReference>
<dbReference type="InterPro" id="IPR002933">
    <property type="entry name" value="Peptidase_M20"/>
</dbReference>
<evidence type="ECO:0000256" key="3">
    <source>
        <dbReference type="ARBA" id="ARBA00022438"/>
    </source>
</evidence>
<organism evidence="11 12">
    <name type="scientific">Enterococcus hulanensis</name>
    <dbReference type="NCBI Taxonomy" id="2559929"/>
    <lineage>
        <taxon>Bacteria</taxon>
        <taxon>Bacillati</taxon>
        <taxon>Bacillota</taxon>
        <taxon>Bacilli</taxon>
        <taxon>Lactobacillales</taxon>
        <taxon>Enterococcaceae</taxon>
        <taxon>Enterococcus</taxon>
    </lineage>
</organism>
<comment type="similarity">
    <text evidence="2 9">Belongs to the peptidase M20B family.</text>
</comment>
<keyword evidence="8 9" id="KW-0482">Metalloprotease</keyword>
<feature type="domain" description="Peptidase M20 dimerisation" evidence="10">
    <location>
        <begin position="210"/>
        <end position="309"/>
    </location>
</feature>
<evidence type="ECO:0000256" key="4">
    <source>
        <dbReference type="ARBA" id="ARBA00022670"/>
    </source>
</evidence>
<dbReference type="PIRSF" id="PIRSF037215">
    <property type="entry name" value="Peptidase_M20B"/>
    <property type="match status" value="1"/>
</dbReference>
<feature type="binding site" evidence="9">
    <location>
        <position position="143"/>
    </location>
    <ligand>
        <name>Zn(2+)</name>
        <dbReference type="ChEBI" id="CHEBI:29105"/>
        <label>1</label>
    </ligand>
</feature>
<dbReference type="InterPro" id="IPR011650">
    <property type="entry name" value="Peptidase_M20_dimer"/>
</dbReference>
<dbReference type="PANTHER" id="PTHR42994">
    <property type="entry name" value="PEPTIDASE T"/>
    <property type="match status" value="1"/>
</dbReference>
<dbReference type="NCBIfam" id="NF003976">
    <property type="entry name" value="PRK05469.1"/>
    <property type="match status" value="1"/>
</dbReference>
<dbReference type="HAMAP" id="MF_00550">
    <property type="entry name" value="Aminopeptidase_M20"/>
    <property type="match status" value="1"/>
</dbReference>
<feature type="active site" description="Proton acceptor" evidence="9">
    <location>
        <position position="177"/>
    </location>
</feature>
<dbReference type="EMBL" id="JARPYI010000015">
    <property type="protein sequence ID" value="MDT2602028.1"/>
    <property type="molecule type" value="Genomic_DNA"/>
</dbReference>
<evidence type="ECO:0000256" key="2">
    <source>
        <dbReference type="ARBA" id="ARBA00009692"/>
    </source>
</evidence>
<evidence type="ECO:0000256" key="9">
    <source>
        <dbReference type="HAMAP-Rule" id="MF_00550"/>
    </source>
</evidence>
<accession>A0ABU3F679</accession>
<keyword evidence="4 9" id="KW-0645">Protease</keyword>
<dbReference type="InterPro" id="IPR010161">
    <property type="entry name" value="Peptidase_M20B"/>
</dbReference>
<dbReference type="Gene3D" id="3.30.70.360">
    <property type="match status" value="1"/>
</dbReference>
<evidence type="ECO:0000256" key="8">
    <source>
        <dbReference type="ARBA" id="ARBA00023049"/>
    </source>
</evidence>
<dbReference type="Proteomes" id="UP001252875">
    <property type="component" value="Unassembled WGS sequence"/>
</dbReference>
<comment type="function">
    <text evidence="9">Cleaves the N-terminal amino acid of tripeptides.</text>
</comment>
<dbReference type="PROSITE" id="PS00758">
    <property type="entry name" value="ARGE_DAPE_CPG2_1"/>
    <property type="match status" value="1"/>
</dbReference>
<evidence type="ECO:0000256" key="7">
    <source>
        <dbReference type="ARBA" id="ARBA00022833"/>
    </source>
</evidence>
<keyword evidence="9" id="KW-0963">Cytoplasm</keyword>
<feature type="binding site" evidence="9">
    <location>
        <position position="200"/>
    </location>
    <ligand>
        <name>Zn(2+)</name>
        <dbReference type="ChEBI" id="CHEBI:29105"/>
        <label>1</label>
    </ligand>
</feature>
<proteinExistence type="inferred from homology"/>
<dbReference type="NCBIfam" id="NF009920">
    <property type="entry name" value="PRK13381.1"/>
    <property type="match status" value="1"/>
</dbReference>
<keyword evidence="12" id="KW-1185">Reference proteome</keyword>
<keyword evidence="3 9" id="KW-0031">Aminopeptidase</keyword>
<sequence>MYENLLPRFLNYVKTETRSDATSTTTPTTQTQVAFAHELMKELEKIGMKDITYNETNGYVIATLPSNLDKEARTIGFISHMDTADFNAEGVNPQIVENYDGESTIKLDADGKYTLNVKDFPNLKNYAGQTLITTDGSTLLGSDDKSGIAEIMTAMEHLINHPEIKHGEVRVGFGPDEEIGIGADKFDVDQFKADFAYTMDGGPIGELQFETFSAAQAEITMHGKNVHPGTAKNTMINALQMAIDFHNQLPEDERPENTDGRQGFYHLLALDGNVEEAKMTYIIRDHDREKFEARKQMITDIQAKINSQFDEERVEINMYDQYYNMGEIIEKDMSVIDLAKGAMEEVGVTPVIEPIRGGTDGSKISFMGLPTPNIFAGAENMHGRFEFVSLQTMEKAVDVIVKIIENNAK</sequence>
<dbReference type="GO" id="GO:0045148">
    <property type="term" value="F:tripeptide aminopeptidase activity"/>
    <property type="evidence" value="ECO:0007669"/>
    <property type="project" value="UniProtKB-EC"/>
</dbReference>
<comment type="cofactor">
    <cofactor evidence="9">
        <name>Zn(2+)</name>
        <dbReference type="ChEBI" id="CHEBI:29105"/>
    </cofactor>
    <text evidence="9">Binds 2 Zn(2+) ions per subunit.</text>
</comment>
<evidence type="ECO:0000313" key="12">
    <source>
        <dbReference type="Proteomes" id="UP001252875"/>
    </source>
</evidence>
<dbReference type="RefSeq" id="WP_221674787.1">
    <property type="nucleotide sequence ID" value="NZ_JARPYE010000001.1"/>
</dbReference>
<evidence type="ECO:0000256" key="6">
    <source>
        <dbReference type="ARBA" id="ARBA00022801"/>
    </source>
</evidence>
<comment type="subcellular location">
    <subcellularLocation>
        <location evidence="9">Cytoplasm</location>
    </subcellularLocation>
</comment>
<dbReference type="SUPFAM" id="SSF55031">
    <property type="entry name" value="Bacterial exopeptidase dimerisation domain"/>
    <property type="match status" value="1"/>
</dbReference>
<feature type="binding site" evidence="9">
    <location>
        <position position="80"/>
    </location>
    <ligand>
        <name>Zn(2+)</name>
        <dbReference type="ChEBI" id="CHEBI:29105"/>
        <label>1</label>
    </ligand>
</feature>
<dbReference type="Gene3D" id="3.40.630.10">
    <property type="entry name" value="Zn peptidases"/>
    <property type="match status" value="1"/>
</dbReference>
<dbReference type="CDD" id="cd03892">
    <property type="entry name" value="M20_peptT"/>
    <property type="match status" value="1"/>
</dbReference>
<name>A0ABU3F679_9ENTE</name>
<reference evidence="11 12" key="1">
    <citation type="submission" date="2023-03" db="EMBL/GenBank/DDBJ databases">
        <authorList>
            <person name="Shen W."/>
            <person name="Cai J."/>
        </authorList>
    </citation>
    <scope>NUCLEOTIDE SEQUENCE [LARGE SCALE GENOMIC DNA]</scope>
    <source>
        <strain evidence="11 12">D6-4</strain>
    </source>
</reference>
<feature type="active site" evidence="9">
    <location>
        <position position="82"/>
    </location>
</feature>
<gene>
    <name evidence="9 11" type="primary">pepT</name>
    <name evidence="11" type="ORF">P7D85_19910</name>
</gene>
<dbReference type="PROSITE" id="PS00759">
    <property type="entry name" value="ARGE_DAPE_CPG2_2"/>
    <property type="match status" value="1"/>
</dbReference>
<comment type="catalytic activity">
    <reaction evidence="1 9">
        <text>Release of the N-terminal residue from a tripeptide.</text>
        <dbReference type="EC" id="3.4.11.4"/>
    </reaction>
</comment>
<feature type="binding site" evidence="9">
    <location>
        <position position="382"/>
    </location>
    <ligand>
        <name>Zn(2+)</name>
        <dbReference type="ChEBI" id="CHEBI:29105"/>
        <label>2</label>
    </ligand>
</feature>
<protein>
    <recommendedName>
        <fullName evidence="9">Peptidase T</fullName>
        <ecNumber evidence="9">3.4.11.4</ecNumber>
    </recommendedName>
    <alternativeName>
        <fullName evidence="9">Aminotripeptidase</fullName>
        <shortName evidence="9">Tripeptidase</shortName>
    </alternativeName>
    <alternativeName>
        <fullName evidence="9">Tripeptide aminopeptidase</fullName>
    </alternativeName>
</protein>
<feature type="binding site" evidence="9">
    <location>
        <position position="178"/>
    </location>
    <ligand>
        <name>Zn(2+)</name>
        <dbReference type="ChEBI" id="CHEBI:29105"/>
        <label>2</label>
    </ligand>
</feature>
<dbReference type="SUPFAM" id="SSF53187">
    <property type="entry name" value="Zn-dependent exopeptidases"/>
    <property type="match status" value="1"/>
</dbReference>
<dbReference type="Pfam" id="PF01546">
    <property type="entry name" value="Peptidase_M20"/>
    <property type="match status" value="1"/>
</dbReference>